<dbReference type="PROSITE" id="PS51318">
    <property type="entry name" value="TAT"/>
    <property type="match status" value="1"/>
</dbReference>
<keyword evidence="10" id="KW-1185">Reference proteome</keyword>
<keyword evidence="5" id="KW-1015">Disulfide bond</keyword>
<dbReference type="InterPro" id="IPR014349">
    <property type="entry name" value="Rieske_Fe-S_prot"/>
</dbReference>
<dbReference type="Proteomes" id="UP000518300">
    <property type="component" value="Unassembled WGS sequence"/>
</dbReference>
<dbReference type="CDD" id="cd03467">
    <property type="entry name" value="Rieske"/>
    <property type="match status" value="2"/>
</dbReference>
<organism evidence="9 10">
    <name type="scientific">Pyxidicoccus fallax</name>
    <dbReference type="NCBI Taxonomy" id="394095"/>
    <lineage>
        <taxon>Bacteria</taxon>
        <taxon>Pseudomonadati</taxon>
        <taxon>Myxococcota</taxon>
        <taxon>Myxococcia</taxon>
        <taxon>Myxococcales</taxon>
        <taxon>Cystobacterineae</taxon>
        <taxon>Myxococcaceae</taxon>
        <taxon>Pyxidicoccus</taxon>
    </lineage>
</organism>
<evidence type="ECO:0000313" key="9">
    <source>
        <dbReference type="EMBL" id="NMO14039.1"/>
    </source>
</evidence>
<protein>
    <submittedName>
        <fullName evidence="9">Rieske (2Fe-2S) protein</fullName>
    </submittedName>
</protein>
<dbReference type="EMBL" id="JABBJJ010000011">
    <property type="protein sequence ID" value="NMO14039.1"/>
    <property type="molecule type" value="Genomic_DNA"/>
</dbReference>
<reference evidence="9 10" key="1">
    <citation type="submission" date="2020-04" db="EMBL/GenBank/DDBJ databases">
        <title>Draft genome of Pyxidicoccus fallax type strain.</title>
        <authorList>
            <person name="Whitworth D.E."/>
        </authorList>
    </citation>
    <scope>NUCLEOTIDE SEQUENCE [LARGE SCALE GENOMIC DNA]</scope>
    <source>
        <strain evidence="9 10">DSM 14698</strain>
    </source>
</reference>
<accession>A0A848L5Q3</accession>
<feature type="signal peptide" evidence="7">
    <location>
        <begin position="1"/>
        <end position="29"/>
    </location>
</feature>
<proteinExistence type="predicted"/>
<dbReference type="AlphaFoldDB" id="A0A848L5Q3"/>
<keyword evidence="2" id="KW-0479">Metal-binding</keyword>
<evidence type="ECO:0000256" key="1">
    <source>
        <dbReference type="ARBA" id="ARBA00022714"/>
    </source>
</evidence>
<dbReference type="GO" id="GO:0051537">
    <property type="term" value="F:2 iron, 2 sulfur cluster binding"/>
    <property type="evidence" value="ECO:0007669"/>
    <property type="project" value="UniProtKB-KW"/>
</dbReference>
<keyword evidence="4" id="KW-0411">Iron-sulfur</keyword>
<dbReference type="GO" id="GO:0046872">
    <property type="term" value="F:metal ion binding"/>
    <property type="evidence" value="ECO:0007669"/>
    <property type="project" value="UniProtKB-KW"/>
</dbReference>
<keyword evidence="7" id="KW-0732">Signal</keyword>
<evidence type="ECO:0000256" key="3">
    <source>
        <dbReference type="ARBA" id="ARBA00023004"/>
    </source>
</evidence>
<evidence type="ECO:0000256" key="5">
    <source>
        <dbReference type="ARBA" id="ARBA00023157"/>
    </source>
</evidence>
<dbReference type="GO" id="GO:0016020">
    <property type="term" value="C:membrane"/>
    <property type="evidence" value="ECO:0007669"/>
    <property type="project" value="InterPro"/>
</dbReference>
<gene>
    <name evidence="9" type="ORF">HG543_04080</name>
</gene>
<dbReference type="InterPro" id="IPR005805">
    <property type="entry name" value="Rieske_Fe-S_prot_C"/>
</dbReference>
<dbReference type="InterPro" id="IPR017941">
    <property type="entry name" value="Rieske_2Fe-2S"/>
</dbReference>
<evidence type="ECO:0000256" key="2">
    <source>
        <dbReference type="ARBA" id="ARBA00022723"/>
    </source>
</evidence>
<sequence length="277" mass="28656">MSTSRRGFLKGILGTSAAAGAATALPACAPDINPAPVTDVTASAAGTVDLLVTRYPDLEPVGGALTVRVPGEATPLLVLHNKGDGAPDDFSVVSSICTHVGCPLGFDGKDVVCPCHLSRFSSTSGAVLTKPATTPLRTFTAEYNPGTKVLRIDLRAGQADFPAAVNGQVVFPFVEFPELRNNGARVTGTPSGYGRPIFVFRNGDGTLSAVDGVCTHQGCYVEFNEPETRLVCPCHLAAFSRQGAVERQPNTGDGPIPSLKTFTVTETADAVVVTGVA</sequence>
<feature type="domain" description="Rieske" evidence="8">
    <location>
        <begin position="50"/>
        <end position="150"/>
    </location>
</feature>
<dbReference type="NCBIfam" id="TIGR01409">
    <property type="entry name" value="TAT_signal_seq"/>
    <property type="match status" value="1"/>
</dbReference>
<feature type="domain" description="Rieske" evidence="8">
    <location>
        <begin position="171"/>
        <end position="273"/>
    </location>
</feature>
<comment type="cofactor">
    <cofactor evidence="6">
        <name>[2Fe-2S] cluster</name>
        <dbReference type="ChEBI" id="CHEBI:190135"/>
    </cofactor>
</comment>
<comment type="caution">
    <text evidence="9">The sequence shown here is derived from an EMBL/GenBank/DDBJ whole genome shotgun (WGS) entry which is preliminary data.</text>
</comment>
<dbReference type="Gene3D" id="2.102.10.10">
    <property type="entry name" value="Rieske [2Fe-2S] iron-sulphur domain"/>
    <property type="match status" value="2"/>
</dbReference>
<dbReference type="SUPFAM" id="SSF50022">
    <property type="entry name" value="ISP domain"/>
    <property type="match status" value="2"/>
</dbReference>
<dbReference type="Pfam" id="PF00355">
    <property type="entry name" value="Rieske"/>
    <property type="match status" value="2"/>
</dbReference>
<dbReference type="PRINTS" id="PR00162">
    <property type="entry name" value="RIESKE"/>
</dbReference>
<feature type="chain" id="PRO_5032390972" evidence="7">
    <location>
        <begin position="30"/>
        <end position="277"/>
    </location>
</feature>
<dbReference type="RefSeq" id="WP_169343317.1">
    <property type="nucleotide sequence ID" value="NZ_JABBJJ010000011.1"/>
</dbReference>
<evidence type="ECO:0000256" key="7">
    <source>
        <dbReference type="SAM" id="SignalP"/>
    </source>
</evidence>
<evidence type="ECO:0000259" key="8">
    <source>
        <dbReference type="PROSITE" id="PS51296"/>
    </source>
</evidence>
<dbReference type="InterPro" id="IPR019546">
    <property type="entry name" value="TAT_signal_bac_arc"/>
</dbReference>
<evidence type="ECO:0000256" key="4">
    <source>
        <dbReference type="ARBA" id="ARBA00023014"/>
    </source>
</evidence>
<keyword evidence="1" id="KW-0001">2Fe-2S</keyword>
<dbReference type="PROSITE" id="PS51296">
    <property type="entry name" value="RIESKE"/>
    <property type="match status" value="2"/>
</dbReference>
<dbReference type="InterPro" id="IPR036922">
    <property type="entry name" value="Rieske_2Fe-2S_sf"/>
</dbReference>
<evidence type="ECO:0000256" key="6">
    <source>
        <dbReference type="ARBA" id="ARBA00034078"/>
    </source>
</evidence>
<dbReference type="InterPro" id="IPR006311">
    <property type="entry name" value="TAT_signal"/>
</dbReference>
<name>A0A848L5Q3_9BACT</name>
<keyword evidence="3" id="KW-0408">Iron</keyword>
<evidence type="ECO:0000313" key="10">
    <source>
        <dbReference type="Proteomes" id="UP000518300"/>
    </source>
</evidence>
<dbReference type="PANTHER" id="PTHR10134">
    <property type="entry name" value="CYTOCHROME B-C1 COMPLEX SUBUNIT RIESKE, MITOCHONDRIAL"/>
    <property type="match status" value="1"/>
</dbReference>